<dbReference type="EMBL" id="JAKZGS010000001">
    <property type="protein sequence ID" value="MCH7396560.1"/>
    <property type="molecule type" value="Genomic_DNA"/>
</dbReference>
<reference evidence="1" key="1">
    <citation type="submission" date="2022-03" db="EMBL/GenBank/DDBJ databases">
        <title>De novo assembled genomes of Belliella spp. (Cyclobacteriaceae) strains.</title>
        <authorList>
            <person name="Szabo A."/>
            <person name="Korponai K."/>
            <person name="Felfoldi T."/>
        </authorList>
    </citation>
    <scope>NUCLEOTIDE SEQUENCE</scope>
    <source>
        <strain evidence="1">DSM 107340</strain>
    </source>
</reference>
<dbReference type="Pfam" id="PF06199">
    <property type="entry name" value="Phage_tail_2"/>
    <property type="match status" value="1"/>
</dbReference>
<sequence>MSQSIGNFISLYMQVSGTTYQAYGAEVSSSFSISKDAIEITTKDSVDELDNFCKEFDGRGEYSYTFSVEGIQTASSNVSDKIEMLMNGTKVKYRFGYNATTQTVYEGDGYIMSVDIDSPKNDAVTYSAEIQGTGGLKIVTVA</sequence>
<accession>A0ABS9UIW6</accession>
<evidence type="ECO:0000313" key="1">
    <source>
        <dbReference type="EMBL" id="MCH7396560.1"/>
    </source>
</evidence>
<proteinExistence type="predicted"/>
<name>A0ABS9UIW6_9BACT</name>
<organism evidence="1 2">
    <name type="scientific">Belliella calami</name>
    <dbReference type="NCBI Taxonomy" id="2923436"/>
    <lineage>
        <taxon>Bacteria</taxon>
        <taxon>Pseudomonadati</taxon>
        <taxon>Bacteroidota</taxon>
        <taxon>Cytophagia</taxon>
        <taxon>Cytophagales</taxon>
        <taxon>Cyclobacteriaceae</taxon>
        <taxon>Belliella</taxon>
    </lineage>
</organism>
<dbReference type="Proteomes" id="UP001165488">
    <property type="component" value="Unassembled WGS sequence"/>
</dbReference>
<protein>
    <submittedName>
        <fullName evidence="1">Phage tail protein</fullName>
    </submittedName>
</protein>
<gene>
    <name evidence="1" type="ORF">MM236_01110</name>
</gene>
<dbReference type="InterPro" id="IPR011855">
    <property type="entry name" value="Phgtail_TP901_1"/>
</dbReference>
<dbReference type="RefSeq" id="WP_241273081.1">
    <property type="nucleotide sequence ID" value="NZ_JAKZGS010000001.1"/>
</dbReference>
<comment type="caution">
    <text evidence="1">The sequence shown here is derived from an EMBL/GenBank/DDBJ whole genome shotgun (WGS) entry which is preliminary data.</text>
</comment>
<keyword evidence="2" id="KW-1185">Reference proteome</keyword>
<dbReference type="Gene3D" id="4.10.410.40">
    <property type="match status" value="1"/>
</dbReference>
<evidence type="ECO:0000313" key="2">
    <source>
        <dbReference type="Proteomes" id="UP001165488"/>
    </source>
</evidence>